<comment type="caution">
    <text evidence="1">The sequence shown here is derived from an EMBL/GenBank/DDBJ whole genome shotgun (WGS) entry which is preliminary data.</text>
</comment>
<reference evidence="1 2" key="1">
    <citation type="submission" date="2018-04" db="EMBL/GenBank/DDBJ databases">
        <title>Genomic Encyclopedia of Type Strains, Phase IV (KMG-IV): sequencing the most valuable type-strain genomes for metagenomic binning, comparative biology and taxonomic classification.</title>
        <authorList>
            <person name="Goeker M."/>
        </authorList>
    </citation>
    <scope>NUCLEOTIDE SEQUENCE [LARGE SCALE GENOMIC DNA]</scope>
    <source>
        <strain evidence="1 2">DSM 28520</strain>
    </source>
</reference>
<organism evidence="1 2">
    <name type="scientific">Porphyromonas loveana</name>
    <dbReference type="NCBI Taxonomy" id="1884669"/>
    <lineage>
        <taxon>Bacteria</taxon>
        <taxon>Pseudomonadati</taxon>
        <taxon>Bacteroidota</taxon>
        <taxon>Bacteroidia</taxon>
        <taxon>Bacteroidales</taxon>
        <taxon>Porphyromonadaceae</taxon>
        <taxon>Porphyromonas</taxon>
    </lineage>
</organism>
<dbReference type="EMBL" id="QEKY01000003">
    <property type="protein sequence ID" value="PVZ13455.1"/>
    <property type="molecule type" value="Genomic_DNA"/>
</dbReference>
<evidence type="ECO:0000313" key="1">
    <source>
        <dbReference type="EMBL" id="PVZ13455.1"/>
    </source>
</evidence>
<protein>
    <submittedName>
        <fullName evidence="1">Uncharacterized protein</fullName>
    </submittedName>
</protein>
<gene>
    <name evidence="1" type="ORF">C7382_103152</name>
</gene>
<dbReference type="AlphaFoldDB" id="A0A2U1FMM9"/>
<keyword evidence="2" id="KW-1185">Reference proteome</keyword>
<accession>A0A2U1FMM9</accession>
<proteinExistence type="predicted"/>
<sequence length="51" mass="5898">MIFHVRKLSSKLALKRNFFGAVSGKFMRQIEKLLAHILPAFRRHILSVFGS</sequence>
<dbReference type="Proteomes" id="UP000245462">
    <property type="component" value="Unassembled WGS sequence"/>
</dbReference>
<evidence type="ECO:0000313" key="2">
    <source>
        <dbReference type="Proteomes" id="UP000245462"/>
    </source>
</evidence>
<name>A0A2U1FMM9_9PORP</name>